<dbReference type="AlphaFoldDB" id="A0A1J9R002"/>
<accession>A0A1J9R002</accession>
<feature type="compositionally biased region" description="Basic and acidic residues" evidence="1">
    <location>
        <begin position="1"/>
        <end position="18"/>
    </location>
</feature>
<evidence type="ECO:0000256" key="1">
    <source>
        <dbReference type="SAM" id="MobiDB-lite"/>
    </source>
</evidence>
<evidence type="ECO:0000313" key="3">
    <source>
        <dbReference type="Proteomes" id="UP000242791"/>
    </source>
</evidence>
<sequence>MQLPSSKERSISDRHHDGQNNPHSPISDTPTVADDTPCIHTLLNGQPFTLCHNPSDPRDMVVASRASFRTFLGRGGFGLTVDVPLLAVVLEKYQKSWPSAYLPLRFISLRRAMLLENERETGGEIKRYYSHCLIAGSLRRRRKIQLDKMYQHTRHGIFYDCRLERAYFPREGKTNYKLVFTVFLPTSNIKRDMRLQVGVLEEDIDRLEELGIHLHASTLKPLEGRQCACVDSS</sequence>
<dbReference type="EMBL" id="LGTZ01001432">
    <property type="protein sequence ID" value="OJD21396.1"/>
    <property type="molecule type" value="Genomic_DNA"/>
</dbReference>
<keyword evidence="3" id="KW-1185">Reference proteome</keyword>
<protein>
    <submittedName>
        <fullName evidence="2">Uncharacterized protein</fullName>
    </submittedName>
</protein>
<organism evidence="2 3">
    <name type="scientific">Blastomyces percursus</name>
    <dbReference type="NCBI Taxonomy" id="1658174"/>
    <lineage>
        <taxon>Eukaryota</taxon>
        <taxon>Fungi</taxon>
        <taxon>Dikarya</taxon>
        <taxon>Ascomycota</taxon>
        <taxon>Pezizomycotina</taxon>
        <taxon>Eurotiomycetes</taxon>
        <taxon>Eurotiomycetidae</taxon>
        <taxon>Onygenales</taxon>
        <taxon>Ajellomycetaceae</taxon>
        <taxon>Blastomyces</taxon>
    </lineage>
</organism>
<evidence type="ECO:0000313" key="2">
    <source>
        <dbReference type="EMBL" id="OJD21396.1"/>
    </source>
</evidence>
<feature type="region of interest" description="Disordered" evidence="1">
    <location>
        <begin position="1"/>
        <end position="31"/>
    </location>
</feature>
<comment type="caution">
    <text evidence="2">The sequence shown here is derived from an EMBL/GenBank/DDBJ whole genome shotgun (WGS) entry which is preliminary data.</text>
</comment>
<gene>
    <name evidence="2" type="ORF">ACJ73_07265</name>
</gene>
<dbReference type="OrthoDB" id="10330538at2759"/>
<feature type="compositionally biased region" description="Polar residues" evidence="1">
    <location>
        <begin position="19"/>
        <end position="30"/>
    </location>
</feature>
<dbReference type="Proteomes" id="UP000242791">
    <property type="component" value="Unassembled WGS sequence"/>
</dbReference>
<name>A0A1J9R002_9EURO</name>
<proteinExistence type="predicted"/>
<dbReference type="VEuPathDB" id="FungiDB:ACJ73_07265"/>
<reference evidence="2 3" key="1">
    <citation type="submission" date="2015-08" db="EMBL/GenBank/DDBJ databases">
        <title>Emmonsia species relationships and genome sequence.</title>
        <authorList>
            <person name="Cuomo C.A."/>
            <person name="Schwartz I.S."/>
            <person name="Kenyon C."/>
            <person name="De Hoog G.S."/>
            <person name="Govender N.P."/>
            <person name="Botha A."/>
            <person name="Moreno L."/>
            <person name="De Vries M."/>
            <person name="Munoz J.F."/>
            <person name="Stielow J.B."/>
        </authorList>
    </citation>
    <scope>NUCLEOTIDE SEQUENCE [LARGE SCALE GENOMIC DNA]</scope>
    <source>
        <strain evidence="2 3">EI222</strain>
    </source>
</reference>